<evidence type="ECO:0008006" key="3">
    <source>
        <dbReference type="Google" id="ProtNLM"/>
    </source>
</evidence>
<dbReference type="Pfam" id="PF19903">
    <property type="entry name" value="DUF6376"/>
    <property type="match status" value="1"/>
</dbReference>
<reference evidence="1 2" key="1">
    <citation type="submission" date="2019-03" db="EMBL/GenBank/DDBJ databases">
        <title>Cohnella endophytica sp. nov., a novel endophytic bacterium isolated from bark of Sonneratia apetala.</title>
        <authorList>
            <person name="Tuo L."/>
        </authorList>
    </citation>
    <scope>NUCLEOTIDE SEQUENCE [LARGE SCALE GENOMIC DNA]</scope>
    <source>
        <strain evidence="1 2">CCTCC AB 208254</strain>
    </source>
</reference>
<dbReference type="OrthoDB" id="2607309at2"/>
<dbReference type="Proteomes" id="UP000297900">
    <property type="component" value="Unassembled WGS sequence"/>
</dbReference>
<gene>
    <name evidence="1" type="ORF">E2980_05770</name>
</gene>
<name>A0A4Y8M3Z3_9BACL</name>
<keyword evidence="2" id="KW-1185">Reference proteome</keyword>
<proteinExistence type="predicted"/>
<comment type="caution">
    <text evidence="1">The sequence shown here is derived from an EMBL/GenBank/DDBJ whole genome shotgun (WGS) entry which is preliminary data.</text>
</comment>
<dbReference type="EMBL" id="SOMN01000004">
    <property type="protein sequence ID" value="TFE29500.1"/>
    <property type="molecule type" value="Genomic_DNA"/>
</dbReference>
<organism evidence="1 2">
    <name type="scientific">Cohnella luojiensis</name>
    <dbReference type="NCBI Taxonomy" id="652876"/>
    <lineage>
        <taxon>Bacteria</taxon>
        <taxon>Bacillati</taxon>
        <taxon>Bacillota</taxon>
        <taxon>Bacilli</taxon>
        <taxon>Bacillales</taxon>
        <taxon>Paenibacillaceae</taxon>
        <taxon>Cohnella</taxon>
    </lineage>
</organism>
<sequence length="147" mass="16209">MKMKLALFLVVIAFLTGCSVVEQIDRSLNYTSEATTYVDQAAEFTRKLPDMAQQTAIDPEVKEKLVAELEAMKQRVGDFNALEAPAMAADVHAKLQKYNATLQQEIDQVLNGLLNDIPAVQAIKDSQIIQTLTGITRLMEQINNLGG</sequence>
<protein>
    <recommendedName>
        <fullName evidence="3">Lipoprotein</fullName>
    </recommendedName>
</protein>
<dbReference type="RefSeq" id="WP_135151192.1">
    <property type="nucleotide sequence ID" value="NZ_SOMN01000004.1"/>
</dbReference>
<accession>A0A4Y8M3Z3</accession>
<evidence type="ECO:0000313" key="2">
    <source>
        <dbReference type="Proteomes" id="UP000297900"/>
    </source>
</evidence>
<dbReference type="AlphaFoldDB" id="A0A4Y8M3Z3"/>
<dbReference type="PROSITE" id="PS51257">
    <property type="entry name" value="PROKAR_LIPOPROTEIN"/>
    <property type="match status" value="1"/>
</dbReference>
<evidence type="ECO:0000313" key="1">
    <source>
        <dbReference type="EMBL" id="TFE29500.1"/>
    </source>
</evidence>
<dbReference type="InterPro" id="IPR045956">
    <property type="entry name" value="DUF6376"/>
</dbReference>